<name>A0A0K8MH17_9LACO</name>
<accession>A0A0K8MH17</accession>
<dbReference type="OrthoDB" id="2364157at2"/>
<dbReference type="InterPro" id="IPR010982">
    <property type="entry name" value="Lambda_DNA-bd_dom_sf"/>
</dbReference>
<dbReference type="SMART" id="SM00530">
    <property type="entry name" value="HTH_XRE"/>
    <property type="match status" value="1"/>
</dbReference>
<evidence type="ECO:0000313" key="2">
    <source>
        <dbReference type="EMBL" id="GAO99861.1"/>
    </source>
</evidence>
<dbReference type="Gene3D" id="1.10.260.40">
    <property type="entry name" value="lambda repressor-like DNA-binding domains"/>
    <property type="match status" value="1"/>
</dbReference>
<organism evidence="2 3">
    <name type="scientific">Fructobacillus ficulneus</name>
    <dbReference type="NCBI Taxonomy" id="157463"/>
    <lineage>
        <taxon>Bacteria</taxon>
        <taxon>Bacillati</taxon>
        <taxon>Bacillota</taxon>
        <taxon>Bacilli</taxon>
        <taxon>Lactobacillales</taxon>
        <taxon>Lactobacillaceae</taxon>
        <taxon>Fructobacillus</taxon>
    </lineage>
</organism>
<dbReference type="Proteomes" id="UP000253891">
    <property type="component" value="Unassembled WGS sequence"/>
</dbReference>
<gene>
    <name evidence="2" type="ORF">FFIC_241370</name>
</gene>
<dbReference type="AlphaFoldDB" id="A0A0K8MH17"/>
<protein>
    <submittedName>
        <fullName evidence="2">Cro/CI family transcriptional regulator</fullName>
    </submittedName>
</protein>
<dbReference type="PROSITE" id="PS50943">
    <property type="entry name" value="HTH_CROC1"/>
    <property type="match status" value="1"/>
</dbReference>
<evidence type="ECO:0000259" key="1">
    <source>
        <dbReference type="PROSITE" id="PS50943"/>
    </source>
</evidence>
<dbReference type="SUPFAM" id="SSF47413">
    <property type="entry name" value="lambda repressor-like DNA-binding domains"/>
    <property type="match status" value="1"/>
</dbReference>
<proteinExistence type="predicted"/>
<dbReference type="EMBL" id="DF968001">
    <property type="protein sequence ID" value="GAO99861.1"/>
    <property type="molecule type" value="Genomic_DNA"/>
</dbReference>
<dbReference type="STRING" id="157463.GCA_001047075_00777"/>
<dbReference type="CDD" id="cd00093">
    <property type="entry name" value="HTH_XRE"/>
    <property type="match status" value="1"/>
</dbReference>
<reference evidence="2 3" key="1">
    <citation type="journal article" date="2015" name="BMC Genomics">
        <title>Comparative genomics of Fructobacillus spp. and Leuconostoc spp. reveals niche-specific evolution of Fructobacillus spp.</title>
        <authorList>
            <person name="Endo A."/>
            <person name="Tanizawa Y."/>
            <person name="Tanaka N."/>
            <person name="Maeno S."/>
            <person name="Kumar H."/>
            <person name="Shiwa Y."/>
            <person name="Okada S."/>
            <person name="Yoshikawa H."/>
            <person name="Dicks L."/>
            <person name="Nakagawa J."/>
            <person name="Arita M."/>
        </authorList>
    </citation>
    <scope>NUCLEOTIDE SEQUENCE [LARGE SCALE GENOMIC DNA]</scope>
    <source>
        <strain evidence="2 3">JCM 12225</strain>
    </source>
</reference>
<dbReference type="RefSeq" id="WP_061993240.1">
    <property type="nucleotide sequence ID" value="NZ_DF968001.1"/>
</dbReference>
<sequence length="65" mass="7721">MSKNRLKEMRKKQSKTLKEISEKTGISDVNLSRYENNKIEPKKSTWEKLAKFYGVRPAYLIGWED</sequence>
<dbReference type="Pfam" id="PF01381">
    <property type="entry name" value="HTH_3"/>
    <property type="match status" value="1"/>
</dbReference>
<feature type="domain" description="HTH cro/C1-type" evidence="1">
    <location>
        <begin position="6"/>
        <end position="60"/>
    </location>
</feature>
<keyword evidence="3" id="KW-1185">Reference proteome</keyword>
<evidence type="ECO:0000313" key="3">
    <source>
        <dbReference type="Proteomes" id="UP000253891"/>
    </source>
</evidence>
<dbReference type="GO" id="GO:0003677">
    <property type="term" value="F:DNA binding"/>
    <property type="evidence" value="ECO:0007669"/>
    <property type="project" value="InterPro"/>
</dbReference>
<dbReference type="InterPro" id="IPR001387">
    <property type="entry name" value="Cro/C1-type_HTH"/>
</dbReference>